<dbReference type="GO" id="GO:0005886">
    <property type="term" value="C:plasma membrane"/>
    <property type="evidence" value="ECO:0007669"/>
    <property type="project" value="TreeGrafter"/>
</dbReference>
<evidence type="ECO:0000256" key="1">
    <source>
        <dbReference type="ARBA" id="ARBA00008070"/>
    </source>
</evidence>
<dbReference type="Pfam" id="PF08596">
    <property type="entry name" value="Lgl_C"/>
    <property type="match status" value="1"/>
</dbReference>
<name>A0A2K3P6Z0_TRIPR</name>
<evidence type="ECO:0000256" key="3">
    <source>
        <dbReference type="SAM" id="MobiDB-lite"/>
    </source>
</evidence>
<accession>A0A2K3P6Z0</accession>
<evidence type="ECO:0000256" key="2">
    <source>
        <dbReference type="ARBA" id="ARBA00022483"/>
    </source>
</evidence>
<dbReference type="EMBL" id="ASHM01004258">
    <property type="protein sequence ID" value="PNY11041.1"/>
    <property type="molecule type" value="Genomic_DNA"/>
</dbReference>
<dbReference type="Proteomes" id="UP000236291">
    <property type="component" value="Unassembled WGS sequence"/>
</dbReference>
<keyword evidence="2" id="KW-0268">Exocytosis</keyword>
<dbReference type="InterPro" id="IPR036322">
    <property type="entry name" value="WD40_repeat_dom_sf"/>
</dbReference>
<organism evidence="5 6">
    <name type="scientific">Trifolium pratense</name>
    <name type="common">Red clover</name>
    <dbReference type="NCBI Taxonomy" id="57577"/>
    <lineage>
        <taxon>Eukaryota</taxon>
        <taxon>Viridiplantae</taxon>
        <taxon>Streptophyta</taxon>
        <taxon>Embryophyta</taxon>
        <taxon>Tracheophyta</taxon>
        <taxon>Spermatophyta</taxon>
        <taxon>Magnoliopsida</taxon>
        <taxon>eudicotyledons</taxon>
        <taxon>Gunneridae</taxon>
        <taxon>Pentapetalae</taxon>
        <taxon>rosids</taxon>
        <taxon>fabids</taxon>
        <taxon>Fabales</taxon>
        <taxon>Fabaceae</taxon>
        <taxon>Papilionoideae</taxon>
        <taxon>50 kb inversion clade</taxon>
        <taxon>NPAAA clade</taxon>
        <taxon>Hologalegina</taxon>
        <taxon>IRL clade</taxon>
        <taxon>Trifolieae</taxon>
        <taxon>Trifolium</taxon>
    </lineage>
</organism>
<dbReference type="SUPFAM" id="SSF50978">
    <property type="entry name" value="WD40 repeat-like"/>
    <property type="match status" value="2"/>
</dbReference>
<dbReference type="InterPro" id="IPR015943">
    <property type="entry name" value="WD40/YVTN_repeat-like_dom_sf"/>
</dbReference>
<feature type="region of interest" description="Disordered" evidence="3">
    <location>
        <begin position="871"/>
        <end position="902"/>
    </location>
</feature>
<dbReference type="PANTHER" id="PTHR10241">
    <property type="entry name" value="LETHAL 2 GIANT LARVAE PROTEIN"/>
    <property type="match status" value="1"/>
</dbReference>
<reference evidence="5 6" key="1">
    <citation type="journal article" date="2014" name="Am. J. Bot.">
        <title>Genome assembly and annotation for red clover (Trifolium pratense; Fabaceae).</title>
        <authorList>
            <person name="Istvanek J."/>
            <person name="Jaros M."/>
            <person name="Krenek A."/>
            <person name="Repkova J."/>
        </authorList>
    </citation>
    <scope>NUCLEOTIDE SEQUENCE [LARGE SCALE GENOMIC DNA]</scope>
    <source>
        <strain evidence="6">cv. Tatra</strain>
        <tissue evidence="5">Young leaves</tissue>
    </source>
</reference>
<comment type="similarity">
    <text evidence="1">Belongs to the WD repeat L(2)GL family.</text>
</comment>
<dbReference type="GO" id="GO:0045159">
    <property type="term" value="F:myosin II binding"/>
    <property type="evidence" value="ECO:0007669"/>
    <property type="project" value="TreeGrafter"/>
</dbReference>
<dbReference type="PANTHER" id="PTHR10241:SF39">
    <property type="entry name" value="TRANSCRIPTION FACTOR WD40-LIKE FAMILY-RELATED"/>
    <property type="match status" value="1"/>
</dbReference>
<proteinExistence type="inferred from homology"/>
<dbReference type="GO" id="GO:0006893">
    <property type="term" value="P:Golgi to plasma membrane transport"/>
    <property type="evidence" value="ECO:0007669"/>
    <property type="project" value="TreeGrafter"/>
</dbReference>
<dbReference type="STRING" id="57577.A0A2K3P6Z0"/>
<evidence type="ECO:0000259" key="4">
    <source>
        <dbReference type="Pfam" id="PF08596"/>
    </source>
</evidence>
<dbReference type="GO" id="GO:0005096">
    <property type="term" value="F:GTPase activator activity"/>
    <property type="evidence" value="ECO:0007669"/>
    <property type="project" value="TreeGrafter"/>
</dbReference>
<dbReference type="AlphaFoldDB" id="A0A2K3P6Z0"/>
<evidence type="ECO:0000313" key="6">
    <source>
        <dbReference type="Proteomes" id="UP000236291"/>
    </source>
</evidence>
<sequence>MQPGGNSPEGLKASDVDPRVVFHQGIPSGAAKFAYDPIQKILALSTKDGRIKLYGKDNAQAVLDSSENLPSKFLQVWDIEKKLLSDVYVAKAEITSFAVIQHSLYMYIGHFNGNISVLKLEQDPLHIVKTKYTIPFSASYGNSEVPDDTTVMHILPQPAAESKRVLVIFRNGQIILWDIQESRTIFRTGGNILQPLHNNETKKVSSACWSCPFGSKIVVGYNNGEIFIWSIPSLNIGNGSSASEYYSSQSTPLLKLNLGYKSEKISIASIKWLYAGGKASRLYVMGASDHASSNLLQVVLLNEHTESRTIKLGLLLSECCVDMEIISTSTEQGKQHKQDSFLLLGKSGHVYLYDDTFIERYLLQSQSKSTPSLPKDVIAKLPLADSSITTSKFISNNSNVFYSEDESENDFSLSGIPLTTLYFDINSPLLVTGDQNGTVRIFRFKPEPYATNIFSGSKKGIDHIIQSVKIVKINGSITTVNIDHSSTRLAVGSDQGHVSVFNMDGPTLSYQKHIASEIASGITSLQFLTCSLHGFDKNILAVGTKDSSVLALDNETGNMMSTGTVQPKKPSKALFVQVFDGQVEQLTGSVTKDGFDSREGNNIENATTKQLYILLCSEKALYVYSLVHAIQGVKKVLHKKKFHSSSCCWASTFYSPSGVGLVLLFTDGKVELRSFPELSLIVETSIRGFNYSPSKSKSFSDWQICSSSKGDIVLVNGDQEIFAVSVLVQRSIFRILDSVSCIYTKEMMLSQEELIPATVIHKEKKKGIFSSFSVGKEKHAPLMETEDSRESIRELSVIFSKENFPCDADDNDNLTIDEDEVELNIDDIDLDDHVEKRKDHGILGLGALNKKKLTGKFNALKGRLKEMKGNIQKTSVKEEQQEEQPATVDQIKKRYGFSSSSN</sequence>
<comment type="caution">
    <text evidence="5">The sequence shown here is derived from an EMBL/GenBank/DDBJ whole genome shotgun (WGS) entry which is preliminary data.</text>
</comment>
<feature type="domain" description="Lethal giant larvae (Lgl)-like C-terminal" evidence="4">
    <location>
        <begin position="489"/>
        <end position="732"/>
    </location>
</feature>
<dbReference type="GO" id="GO:0005737">
    <property type="term" value="C:cytoplasm"/>
    <property type="evidence" value="ECO:0007669"/>
    <property type="project" value="TreeGrafter"/>
</dbReference>
<gene>
    <name evidence="5" type="ORF">L195_g007640</name>
</gene>
<protein>
    <submittedName>
        <fullName evidence="5">Syntaxin-binding protein 5-like</fullName>
    </submittedName>
</protein>
<evidence type="ECO:0000313" key="5">
    <source>
        <dbReference type="EMBL" id="PNY11041.1"/>
    </source>
</evidence>
<reference evidence="5 6" key="2">
    <citation type="journal article" date="2017" name="Front. Plant Sci.">
        <title>Gene Classification and Mining of Molecular Markers Useful in Red Clover (Trifolium pratense) Breeding.</title>
        <authorList>
            <person name="Istvanek J."/>
            <person name="Dluhosova J."/>
            <person name="Dluhos P."/>
            <person name="Patkova L."/>
            <person name="Nedelnik J."/>
            <person name="Repkova J."/>
        </authorList>
    </citation>
    <scope>NUCLEOTIDE SEQUENCE [LARGE SCALE GENOMIC DNA]</scope>
    <source>
        <strain evidence="6">cv. Tatra</strain>
        <tissue evidence="5">Young leaves</tissue>
    </source>
</reference>
<dbReference type="Gene3D" id="2.130.10.10">
    <property type="entry name" value="YVTN repeat-like/Quinoprotein amine dehydrogenase"/>
    <property type="match status" value="2"/>
</dbReference>
<dbReference type="InterPro" id="IPR001680">
    <property type="entry name" value="WD40_rpt"/>
</dbReference>
<dbReference type="GO" id="GO:0019905">
    <property type="term" value="F:syntaxin binding"/>
    <property type="evidence" value="ECO:0007669"/>
    <property type="project" value="TreeGrafter"/>
</dbReference>
<dbReference type="SMART" id="SM00320">
    <property type="entry name" value="WD40"/>
    <property type="match status" value="6"/>
</dbReference>
<feature type="non-terminal residue" evidence="5">
    <location>
        <position position="902"/>
    </location>
</feature>
<dbReference type="InterPro" id="IPR013905">
    <property type="entry name" value="Lgl_C_dom"/>
</dbReference>
<dbReference type="GO" id="GO:0006887">
    <property type="term" value="P:exocytosis"/>
    <property type="evidence" value="ECO:0007669"/>
    <property type="project" value="UniProtKB-KW"/>
</dbReference>